<keyword evidence="2" id="KW-1185">Reference proteome</keyword>
<sequence>MALRYQDVMTTDLSPLLDVSEAWQKMGKRFGELKGDYEKNVQRALANGKWQGEAFAAHQDSSAATASEYAGAEKEALAVASLLRQAYTELTVLQKATKDLVAEAETKDFKVDSSGKATYVGFEKLSAQDRYALQHDPDYPTLAAQARQAAQEWTDTIARAVRAVDEADQGAKRALSRAATDPSAAVGALSGFNAHAEGDLMKAGAPEVAATKTDGWKTEGKITATGPALGFTVSDGPKSGKEGSAKAYADLFHVTAQGSATNGPLKLSGSADLYEGARASANYGFNEKGAVAKAEASVGQRAMAEGRAEYGQVGYYGRAEGFNGAEISLNAKATTEEFTVGGKAFAGKKTGITGGLEAAGIGIGATAEEWEGPGGEAWWGLKKDAETGAWKLGGKVGASPEAGAGVGLEITVDPHKLSKAADDVADAVGDAARSVKHTVSRWF</sequence>
<name>A0A7Y7B9K5_STRMO</name>
<dbReference type="RefSeq" id="WP_171086387.1">
    <property type="nucleotide sequence ID" value="NZ_BNBU01000021.1"/>
</dbReference>
<evidence type="ECO:0000313" key="2">
    <source>
        <dbReference type="Proteomes" id="UP000587462"/>
    </source>
</evidence>
<dbReference type="EMBL" id="JABBXF010000084">
    <property type="protein sequence ID" value="NVK81547.1"/>
    <property type="molecule type" value="Genomic_DNA"/>
</dbReference>
<proteinExistence type="predicted"/>
<evidence type="ECO:0000313" key="1">
    <source>
        <dbReference type="EMBL" id="NVK81547.1"/>
    </source>
</evidence>
<gene>
    <name evidence="1" type="ORF">HG542_28410</name>
</gene>
<protein>
    <submittedName>
        <fullName evidence="1">Uncharacterized protein</fullName>
    </submittedName>
</protein>
<reference evidence="1 2" key="1">
    <citation type="submission" date="2020-04" db="EMBL/GenBank/DDBJ databases">
        <title>Draft Genome Sequence of Streptomyces morookaense DSM 40503, an 8-azaguanine-producing strain.</title>
        <authorList>
            <person name="Qi J."/>
            <person name="Gao J.-M."/>
        </authorList>
    </citation>
    <scope>NUCLEOTIDE SEQUENCE [LARGE SCALE GENOMIC DNA]</scope>
    <source>
        <strain evidence="1 2">DSM 40503</strain>
    </source>
</reference>
<organism evidence="1 2">
    <name type="scientific">Streptomyces morookaense</name>
    <name type="common">Streptoverticillium morookaense</name>
    <dbReference type="NCBI Taxonomy" id="1970"/>
    <lineage>
        <taxon>Bacteria</taxon>
        <taxon>Bacillati</taxon>
        <taxon>Actinomycetota</taxon>
        <taxon>Actinomycetes</taxon>
        <taxon>Kitasatosporales</taxon>
        <taxon>Streptomycetaceae</taxon>
        <taxon>Streptomyces</taxon>
    </lineage>
</organism>
<comment type="caution">
    <text evidence="1">The sequence shown here is derived from an EMBL/GenBank/DDBJ whole genome shotgun (WGS) entry which is preliminary data.</text>
</comment>
<dbReference type="AlphaFoldDB" id="A0A7Y7B9K5"/>
<dbReference type="Proteomes" id="UP000587462">
    <property type="component" value="Unassembled WGS sequence"/>
</dbReference>
<accession>A0A7Y7B9K5</accession>